<dbReference type="SUPFAM" id="SSF53613">
    <property type="entry name" value="Ribokinase-like"/>
    <property type="match status" value="1"/>
</dbReference>
<evidence type="ECO:0000259" key="1">
    <source>
        <dbReference type="Pfam" id="PF00294"/>
    </source>
</evidence>
<dbReference type="EMBL" id="CM001368">
    <property type="protein sequence ID" value="EHJ48322.1"/>
    <property type="molecule type" value="Genomic_DNA"/>
</dbReference>
<dbReference type="Gene3D" id="3.40.1190.20">
    <property type="match status" value="1"/>
</dbReference>
<proteinExistence type="predicted"/>
<dbReference type="Pfam" id="PF05014">
    <property type="entry name" value="Nuc_deoxyrib_tr"/>
    <property type="match status" value="1"/>
</dbReference>
<dbReference type="OrthoDB" id="9795789at2"/>
<dbReference type="InterPro" id="IPR007710">
    <property type="entry name" value="Nucleoside_deoxyribTrfase"/>
</dbReference>
<evidence type="ECO:0000313" key="3">
    <source>
        <dbReference type="Proteomes" id="UP000004662"/>
    </source>
</evidence>
<organism evidence="2 3">
    <name type="scientific">Solidesulfovibrio carbinoliphilus subsp. oakridgensis</name>
    <dbReference type="NCBI Taxonomy" id="694327"/>
    <lineage>
        <taxon>Bacteria</taxon>
        <taxon>Pseudomonadati</taxon>
        <taxon>Thermodesulfobacteriota</taxon>
        <taxon>Desulfovibrionia</taxon>
        <taxon>Desulfovibrionales</taxon>
        <taxon>Desulfovibrionaceae</taxon>
        <taxon>Solidesulfovibrio</taxon>
    </lineage>
</organism>
<dbReference type="Pfam" id="PF00294">
    <property type="entry name" value="PfkB"/>
    <property type="match status" value="1"/>
</dbReference>
<feature type="domain" description="Carbohydrate kinase PfkB" evidence="1">
    <location>
        <begin position="147"/>
        <end position="240"/>
    </location>
</feature>
<dbReference type="GO" id="GO:0016740">
    <property type="term" value="F:transferase activity"/>
    <property type="evidence" value="ECO:0007669"/>
    <property type="project" value="UniProtKB-KW"/>
</dbReference>
<keyword evidence="3" id="KW-1185">Reference proteome</keyword>
<dbReference type="AlphaFoldDB" id="G7QAY1"/>
<dbReference type="Gene3D" id="3.40.50.450">
    <property type="match status" value="1"/>
</dbReference>
<gene>
    <name evidence="2" type="ORF">DFW101_2317</name>
</gene>
<dbReference type="InterPro" id="IPR029056">
    <property type="entry name" value="Ribokinase-like"/>
</dbReference>
<protein>
    <submittedName>
        <fullName evidence="2">Nucleoside 2-deoxyribosyltransferase</fullName>
    </submittedName>
</protein>
<reference evidence="3" key="1">
    <citation type="journal article" date="2015" name="Genome Announc.">
        <title>High-Quality Draft Genome Sequence of Desulfovibrio carbinoliphilus FW-101-2B, an Organic Acid-Oxidizing Sulfate-Reducing Bacterium Isolated from Uranium(VI)-Contaminated Groundwater.</title>
        <authorList>
            <person name="Ramsay B.D."/>
            <person name="Hwang C."/>
            <person name="Woo H.L."/>
            <person name="Carroll S.L."/>
            <person name="Lucas S."/>
            <person name="Han J."/>
            <person name="Lapidus A.L."/>
            <person name="Cheng J.F."/>
            <person name="Goodwin L.A."/>
            <person name="Pitluck S."/>
            <person name="Peters L."/>
            <person name="Chertkov O."/>
            <person name="Held B."/>
            <person name="Detter J.C."/>
            <person name="Han C.S."/>
            <person name="Tapia R."/>
            <person name="Land M.L."/>
            <person name="Hauser L.J."/>
            <person name="Kyrpides N.C."/>
            <person name="Ivanova N.N."/>
            <person name="Mikhailova N."/>
            <person name="Pagani I."/>
            <person name="Woyke T."/>
            <person name="Arkin A.P."/>
            <person name="Dehal P."/>
            <person name="Chivian D."/>
            <person name="Criddle C.S."/>
            <person name="Wu W."/>
            <person name="Chakraborty R."/>
            <person name="Hazen T.C."/>
            <person name="Fields M.W."/>
        </authorList>
    </citation>
    <scope>NUCLEOTIDE SEQUENCE [LARGE SCALE GENOMIC DNA]</scope>
    <source>
        <strain evidence="3">FW-101-2B</strain>
    </source>
</reference>
<evidence type="ECO:0000313" key="2">
    <source>
        <dbReference type="EMBL" id="EHJ48322.1"/>
    </source>
</evidence>
<dbReference type="eggNOG" id="COG0524">
    <property type="taxonomic scope" value="Bacteria"/>
</dbReference>
<dbReference type="SUPFAM" id="SSF52309">
    <property type="entry name" value="N-(deoxy)ribosyltransferase-like"/>
    <property type="match status" value="1"/>
</dbReference>
<dbReference type="InterPro" id="IPR011611">
    <property type="entry name" value="PfkB_dom"/>
</dbReference>
<name>G7QAY1_9BACT</name>
<dbReference type="eggNOG" id="COG3613">
    <property type="taxonomic scope" value="Bacteria"/>
</dbReference>
<accession>G7QAY1</accession>
<dbReference type="STRING" id="694327.DFW101_2317"/>
<dbReference type="Proteomes" id="UP000004662">
    <property type="component" value="Chromosome"/>
</dbReference>
<dbReference type="HOGENOM" id="CLU_057110_0_0_7"/>
<sequence length="399" mass="44031">MIIVGGVYYEHCMTPYMRNIYGSGGRAAVALSRLDHGLKLYSYASRQVEKEFSAIAHSCKFDFSHTNNDQKITFSYIHPLSIPTICPHPLLIKKNTPISIAAEIVLRYGMLEGDAIIDSQIAVYDPQDAYLPKMFHDNGSKAGKLAVILNKHEGNLLTGLEDEKEIVAKISHVDNASVVVLKMGPRGALVYESGNYNLIPCFQTNSISPIGSGDIFSAVFAFEWAKNKKKSIEAAENASGAVAEFCKLPALPLATIRSPTELGLKPIAEKDIRKKPRVYLAGPFFTLSQLWMIEEARNALIDLGLQVFSPYHDIGEGAGVDVAPKDIKAIRECDILFAILSGQDPGTIFEIGFAKALDKPVIVFVENEKEEDLKMIEGSGCYVFNDFVAAVYNTRWMLW</sequence>